<proteinExistence type="predicted"/>
<feature type="region of interest" description="Disordered" evidence="1">
    <location>
        <begin position="14"/>
        <end position="41"/>
    </location>
</feature>
<dbReference type="PANTHER" id="PTHR37353:SF1">
    <property type="entry name" value="RIKEN CDNA 4921517D22 GENE"/>
    <property type="match status" value="1"/>
</dbReference>
<dbReference type="RefSeq" id="XP_020822654.1">
    <property type="nucleotide sequence ID" value="XM_020966995.1"/>
</dbReference>
<evidence type="ECO:0000313" key="2">
    <source>
        <dbReference type="Proteomes" id="UP000515140"/>
    </source>
</evidence>
<dbReference type="Proteomes" id="UP000515140">
    <property type="component" value="Unplaced"/>
</dbReference>
<reference evidence="3" key="1">
    <citation type="submission" date="2025-08" db="UniProtKB">
        <authorList>
            <consortium name="RefSeq"/>
        </authorList>
    </citation>
    <scope>IDENTIFICATION</scope>
    <source>
        <tissue evidence="3">Spleen</tissue>
    </source>
</reference>
<dbReference type="InParanoid" id="A0A6P5IVQ0"/>
<dbReference type="InterPro" id="IPR040022">
    <property type="entry name" value="C9orf153-like"/>
</dbReference>
<evidence type="ECO:0000256" key="1">
    <source>
        <dbReference type="SAM" id="MobiDB-lite"/>
    </source>
</evidence>
<dbReference type="PANTHER" id="PTHR37353">
    <property type="entry name" value="RIKEN CDNA 4921517D22 GENE"/>
    <property type="match status" value="1"/>
</dbReference>
<gene>
    <name evidence="3" type="primary">LOC110194581</name>
</gene>
<name>A0A6P5IVQ0_PHACI</name>
<dbReference type="GeneID" id="110194581"/>
<keyword evidence="2" id="KW-1185">Reference proteome</keyword>
<accession>A0A6P5IVQ0</accession>
<evidence type="ECO:0000313" key="3">
    <source>
        <dbReference type="RefSeq" id="XP_020822654.1"/>
    </source>
</evidence>
<organism evidence="2 3">
    <name type="scientific">Phascolarctos cinereus</name>
    <name type="common">Koala</name>
    <dbReference type="NCBI Taxonomy" id="38626"/>
    <lineage>
        <taxon>Eukaryota</taxon>
        <taxon>Metazoa</taxon>
        <taxon>Chordata</taxon>
        <taxon>Craniata</taxon>
        <taxon>Vertebrata</taxon>
        <taxon>Euteleostomi</taxon>
        <taxon>Mammalia</taxon>
        <taxon>Metatheria</taxon>
        <taxon>Diprotodontia</taxon>
        <taxon>Phascolarctidae</taxon>
        <taxon>Phascolarctos</taxon>
    </lineage>
</organism>
<protein>
    <submittedName>
        <fullName evidence="3">Uncharacterized protein LOC110194581 isoform X1</fullName>
    </submittedName>
</protein>
<sequence>MLLQGCRLWGMQPGELRSRKSSPSTMNTTDKENSSDLTEIEDTSEIIESSKTEDIADATQNVVNAEKNSFFCPLSKLLLSADALIKENEKIHNLRKHDISITEAKNYLLQVLNIISLETLSHRVPTEFAQPIAFKGKCHISDPKEMIKILHRTLLAINGPGTLTENRSMPSRAIALMNKISLPMHIFPYEMLAHHCLPFLLPFLIRDDILNEKIFCRIVLFNIVLPKGKVFRPQAKRQKHYEKLLHPEKQFMDLKDLQRKYYKGILKWKRKSRMLFKDPSFVIEKAFVPEMISLDYKPTVIFKLVRSTDFNSP</sequence>
<dbReference type="KEGG" id="pcw:110194581"/>
<dbReference type="AlphaFoldDB" id="A0A6P5IVQ0"/>